<dbReference type="KEGG" id="ccac:CcaHIS019_0408140"/>
<organism evidence="1 2">
    <name type="scientific">Cutaneotrichosporon cavernicola</name>
    <dbReference type="NCBI Taxonomy" id="279322"/>
    <lineage>
        <taxon>Eukaryota</taxon>
        <taxon>Fungi</taxon>
        <taxon>Dikarya</taxon>
        <taxon>Basidiomycota</taxon>
        <taxon>Agaricomycotina</taxon>
        <taxon>Tremellomycetes</taxon>
        <taxon>Trichosporonales</taxon>
        <taxon>Trichosporonaceae</taxon>
        <taxon>Cutaneotrichosporon</taxon>
    </lineage>
</organism>
<dbReference type="RefSeq" id="XP_060457259.1">
    <property type="nucleotide sequence ID" value="XM_060600691.1"/>
</dbReference>
<dbReference type="GeneID" id="85495864"/>
<dbReference type="AlphaFoldDB" id="A0AA48QW26"/>
<reference evidence="1" key="1">
    <citation type="journal article" date="2023" name="BMC Genomics">
        <title>Chromosome-level genome assemblies of Cutaneotrichosporon spp. (Trichosporonales, Basidiomycota) reveal imbalanced evolution between nucleotide sequences and chromosome synteny.</title>
        <authorList>
            <person name="Kobayashi Y."/>
            <person name="Kayamori A."/>
            <person name="Aoki K."/>
            <person name="Shiwa Y."/>
            <person name="Matsutani M."/>
            <person name="Fujita N."/>
            <person name="Sugita T."/>
            <person name="Iwasaki W."/>
            <person name="Tanaka N."/>
            <person name="Takashima M."/>
        </authorList>
    </citation>
    <scope>NUCLEOTIDE SEQUENCE</scope>
    <source>
        <strain evidence="1">HIS019</strain>
    </source>
</reference>
<dbReference type="EMBL" id="AP028215">
    <property type="protein sequence ID" value="BEI91994.1"/>
    <property type="molecule type" value="Genomic_DNA"/>
</dbReference>
<gene>
    <name evidence="1" type="ORF">CcaverHIS019_0408140</name>
</gene>
<proteinExistence type="predicted"/>
<protein>
    <submittedName>
        <fullName evidence="1">Uncharacterized protein</fullName>
    </submittedName>
</protein>
<accession>A0AA48QW26</accession>
<keyword evidence="2" id="KW-1185">Reference proteome</keyword>
<sequence length="85" mass="9920">MALLPPSSLPKLRAHIYRLNQQISKNTEKMDDAERSASCSAAWEYTREAITIANRVNRLIITELQRAMWQITESWLGCRFWNVIL</sequence>
<dbReference type="Proteomes" id="UP001233271">
    <property type="component" value="Chromosome 4"/>
</dbReference>
<evidence type="ECO:0000313" key="2">
    <source>
        <dbReference type="Proteomes" id="UP001233271"/>
    </source>
</evidence>
<name>A0AA48QW26_9TREE</name>
<evidence type="ECO:0000313" key="1">
    <source>
        <dbReference type="EMBL" id="BEI91994.1"/>
    </source>
</evidence>